<accession>A0A6J1NIZ5</accession>
<evidence type="ECO:0000256" key="1">
    <source>
        <dbReference type="ARBA" id="ARBA00007118"/>
    </source>
</evidence>
<feature type="domain" description="Nitroreductase" evidence="6">
    <location>
        <begin position="106"/>
        <end position="275"/>
    </location>
</feature>
<dbReference type="KEGG" id="bany:112050789"/>
<evidence type="ECO:0000313" key="8">
    <source>
        <dbReference type="RefSeq" id="XP_023944913.2"/>
    </source>
</evidence>
<dbReference type="GO" id="GO:0032553">
    <property type="term" value="F:ribonucleotide binding"/>
    <property type="evidence" value="ECO:0007669"/>
    <property type="project" value="UniProtKB-ARBA"/>
</dbReference>
<dbReference type="SUPFAM" id="SSF55469">
    <property type="entry name" value="FMN-dependent nitroreductase-like"/>
    <property type="match status" value="1"/>
</dbReference>
<dbReference type="Pfam" id="PF00881">
    <property type="entry name" value="Nitroreductase"/>
    <property type="match status" value="1"/>
</dbReference>
<dbReference type="GO" id="GO:0006570">
    <property type="term" value="P:tyrosine metabolic process"/>
    <property type="evidence" value="ECO:0007669"/>
    <property type="project" value="TreeGrafter"/>
</dbReference>
<dbReference type="PANTHER" id="PTHR23026:SF90">
    <property type="entry name" value="IODOTYROSINE DEIODINASE 1"/>
    <property type="match status" value="1"/>
</dbReference>
<name>A0A6J1NIZ5_BICAN</name>
<keyword evidence="5" id="KW-0812">Transmembrane</keyword>
<evidence type="ECO:0000256" key="3">
    <source>
        <dbReference type="ARBA" id="ARBA00022643"/>
    </source>
</evidence>
<reference evidence="8" key="1">
    <citation type="submission" date="2025-08" db="UniProtKB">
        <authorList>
            <consortium name="RefSeq"/>
        </authorList>
    </citation>
    <scope>IDENTIFICATION</scope>
</reference>
<dbReference type="CDD" id="cd02144">
    <property type="entry name" value="iodotyrosine_dehalogenase"/>
    <property type="match status" value="1"/>
</dbReference>
<dbReference type="GO" id="GO:0140616">
    <property type="term" value="F:iodotyrosine deiodinase activity"/>
    <property type="evidence" value="ECO:0007669"/>
    <property type="project" value="UniProtKB-ARBA"/>
</dbReference>
<comment type="similarity">
    <text evidence="1">Belongs to the nitroreductase family.</text>
</comment>
<dbReference type="AlphaFoldDB" id="A0A6J1NIZ5"/>
<dbReference type="InterPro" id="IPR050627">
    <property type="entry name" value="Nitroreductase/BluB"/>
</dbReference>
<keyword evidence="3" id="KW-0288">FMN</keyword>
<dbReference type="GO" id="GO:0005886">
    <property type="term" value="C:plasma membrane"/>
    <property type="evidence" value="ECO:0007669"/>
    <property type="project" value="TreeGrafter"/>
</dbReference>
<dbReference type="PANTHER" id="PTHR23026">
    <property type="entry name" value="NADPH NITROREDUCTASE"/>
    <property type="match status" value="1"/>
</dbReference>
<protein>
    <submittedName>
        <fullName evidence="8">Iodotyrosine deiodinase</fullName>
    </submittedName>
</protein>
<dbReference type="RefSeq" id="XP_023944913.2">
    <property type="nucleotide sequence ID" value="XM_024089145.2"/>
</dbReference>
<keyword evidence="5" id="KW-1133">Transmembrane helix</keyword>
<keyword evidence="5" id="KW-0472">Membrane</keyword>
<proteinExistence type="inferred from homology"/>
<dbReference type="OrthoDB" id="41362at2759"/>
<keyword evidence="7" id="KW-1185">Reference proteome</keyword>
<dbReference type="InterPro" id="IPR000415">
    <property type="entry name" value="Nitroreductase-like"/>
</dbReference>
<organism evidence="7 8">
    <name type="scientific">Bicyclus anynana</name>
    <name type="common">Squinting bush brown butterfly</name>
    <dbReference type="NCBI Taxonomy" id="110368"/>
    <lineage>
        <taxon>Eukaryota</taxon>
        <taxon>Metazoa</taxon>
        <taxon>Ecdysozoa</taxon>
        <taxon>Arthropoda</taxon>
        <taxon>Hexapoda</taxon>
        <taxon>Insecta</taxon>
        <taxon>Pterygota</taxon>
        <taxon>Neoptera</taxon>
        <taxon>Endopterygota</taxon>
        <taxon>Lepidoptera</taxon>
        <taxon>Glossata</taxon>
        <taxon>Ditrysia</taxon>
        <taxon>Papilionoidea</taxon>
        <taxon>Nymphalidae</taxon>
        <taxon>Satyrinae</taxon>
        <taxon>Satyrini</taxon>
        <taxon>Mycalesina</taxon>
        <taxon>Bicyclus</taxon>
    </lineage>
</organism>
<evidence type="ECO:0000256" key="5">
    <source>
        <dbReference type="SAM" id="Phobius"/>
    </source>
</evidence>
<keyword evidence="2" id="KW-0285">Flavoprotein</keyword>
<evidence type="ECO:0000256" key="4">
    <source>
        <dbReference type="ARBA" id="ARBA00023002"/>
    </source>
</evidence>
<dbReference type="Gene3D" id="3.40.109.10">
    <property type="entry name" value="NADH Oxidase"/>
    <property type="match status" value="1"/>
</dbReference>
<evidence type="ECO:0000313" key="7">
    <source>
        <dbReference type="Proteomes" id="UP001652582"/>
    </source>
</evidence>
<dbReference type="InterPro" id="IPR029479">
    <property type="entry name" value="Nitroreductase"/>
</dbReference>
<sequence>MNVISFTVWILESNCFIVYSIMIVCFIAFTMFHKNRLESNQNRIGAKKKFAIYDGGREKDNPDDEDDPDWLVPAIPEDTPHVPYNPVKRPMEEVLQRSIDYYQLMAQRRTVRSFSSEPIPQQVLDNIVKTAGTAPSGAHTEPWTFVVVQDANMKEAIRNIVEEEEELNYTRRMSRQWVTDLKPFATTYKKPYLSDAPALILVFRQTYSWREDGKKKMHYYNEISVAIAAGFLLAAIQYCGLVALTSTPLNCNARLRDLLSRPTNERLELLLPVGRPHPDATVPQIGRKDLEQIMINA</sequence>
<keyword evidence="4" id="KW-0560">Oxidoreductase</keyword>
<evidence type="ECO:0000259" key="6">
    <source>
        <dbReference type="Pfam" id="PF00881"/>
    </source>
</evidence>
<evidence type="ECO:0000256" key="2">
    <source>
        <dbReference type="ARBA" id="ARBA00022630"/>
    </source>
</evidence>
<feature type="transmembrane region" description="Helical" evidence="5">
    <location>
        <begin position="223"/>
        <end position="244"/>
    </location>
</feature>
<feature type="transmembrane region" description="Helical" evidence="5">
    <location>
        <begin position="6"/>
        <end position="32"/>
    </location>
</feature>
<dbReference type="GeneID" id="112050789"/>
<dbReference type="Proteomes" id="UP001652582">
    <property type="component" value="Chromosome 10"/>
</dbReference>
<gene>
    <name evidence="8" type="primary">LOC112050789</name>
</gene>